<accession>A0A6L5GEV6</accession>
<comment type="subcellular location">
    <subcellularLocation>
        <location evidence="1 8">Cell membrane</location>
        <topology evidence="1 8">Multi-pass membrane protein</topology>
    </subcellularLocation>
</comment>
<evidence type="ECO:0000256" key="2">
    <source>
        <dbReference type="ARBA" id="ARBA00009142"/>
    </source>
</evidence>
<feature type="transmembrane region" description="Helical" evidence="8">
    <location>
        <begin position="15"/>
        <end position="48"/>
    </location>
</feature>
<gene>
    <name evidence="9" type="ORF">GFD30_22015</name>
</gene>
<keyword evidence="6 8" id="KW-1133">Transmembrane helix</keyword>
<evidence type="ECO:0000256" key="4">
    <source>
        <dbReference type="ARBA" id="ARBA00022475"/>
    </source>
</evidence>
<dbReference type="Pfam" id="PF01925">
    <property type="entry name" value="TauE"/>
    <property type="match status" value="1"/>
</dbReference>
<keyword evidence="3" id="KW-0813">Transport</keyword>
<feature type="transmembrane region" description="Helical" evidence="8">
    <location>
        <begin position="110"/>
        <end position="129"/>
    </location>
</feature>
<dbReference type="InterPro" id="IPR052017">
    <property type="entry name" value="TSUP"/>
</dbReference>
<sequence>MRGCDTVTALPTEALAWAALALGALLVGFAKAGIAGTSSVAIVLFAAVMPAKESTGAMLLALIVGDLIAIRYYSRHVEWRILARLAPWAVLGVLAGAVVLDYADDAAVRPLIGAILLALVVLQLVLKYVRRDRDEPPDLPPLLRHGAAAATGTSAGAATMLANAAGPIMVLYLFLSGFSKLRFLGTMAWFFLAINLFKVPFSVGLGLIDRSTLLLTACLVPAVALGAVAGKAVVKRVEQRQFEIATLAMTAVGAALLMV</sequence>
<comment type="caution">
    <text evidence="9">The sequence shown here is derived from an EMBL/GenBank/DDBJ whole genome shotgun (WGS) entry which is preliminary data.</text>
</comment>
<proteinExistence type="inferred from homology"/>
<keyword evidence="10" id="KW-1185">Reference proteome</keyword>
<name>A0A6L5GEV6_9ACTN</name>
<comment type="similarity">
    <text evidence="2 8">Belongs to the 4-toluene sulfonate uptake permease (TSUP) (TC 2.A.102) family.</text>
</comment>
<organism evidence="9 10">
    <name type="scientific">Glycomyces albidus</name>
    <dbReference type="NCBI Taxonomy" id="2656774"/>
    <lineage>
        <taxon>Bacteria</taxon>
        <taxon>Bacillati</taxon>
        <taxon>Actinomycetota</taxon>
        <taxon>Actinomycetes</taxon>
        <taxon>Glycomycetales</taxon>
        <taxon>Glycomycetaceae</taxon>
        <taxon>Glycomyces</taxon>
    </lineage>
</organism>
<protein>
    <recommendedName>
        <fullName evidence="8">Probable membrane transporter protein</fullName>
    </recommendedName>
</protein>
<dbReference type="Proteomes" id="UP000477750">
    <property type="component" value="Unassembled WGS sequence"/>
</dbReference>
<dbReference type="PANTHER" id="PTHR30269:SF23">
    <property type="entry name" value="MEMBRANE TRANSPORTER PROTEIN YDHB-RELATED"/>
    <property type="match status" value="1"/>
</dbReference>
<evidence type="ECO:0000256" key="3">
    <source>
        <dbReference type="ARBA" id="ARBA00022448"/>
    </source>
</evidence>
<dbReference type="PANTHER" id="PTHR30269">
    <property type="entry name" value="TRANSMEMBRANE PROTEIN YFCA"/>
    <property type="match status" value="1"/>
</dbReference>
<evidence type="ECO:0000256" key="5">
    <source>
        <dbReference type="ARBA" id="ARBA00022692"/>
    </source>
</evidence>
<dbReference type="AlphaFoldDB" id="A0A6L5GEV6"/>
<feature type="transmembrane region" description="Helical" evidence="8">
    <location>
        <begin position="214"/>
        <end position="234"/>
    </location>
</feature>
<evidence type="ECO:0000256" key="6">
    <source>
        <dbReference type="ARBA" id="ARBA00022989"/>
    </source>
</evidence>
<evidence type="ECO:0000313" key="9">
    <source>
        <dbReference type="EMBL" id="MQM28217.1"/>
    </source>
</evidence>
<feature type="transmembrane region" description="Helical" evidence="8">
    <location>
        <begin position="85"/>
        <end position="103"/>
    </location>
</feature>
<keyword evidence="4 8" id="KW-1003">Cell membrane</keyword>
<keyword evidence="7 8" id="KW-0472">Membrane</keyword>
<dbReference type="InterPro" id="IPR002781">
    <property type="entry name" value="TM_pro_TauE-like"/>
</dbReference>
<dbReference type="EMBL" id="WIAO01000038">
    <property type="protein sequence ID" value="MQM28217.1"/>
    <property type="molecule type" value="Genomic_DNA"/>
</dbReference>
<evidence type="ECO:0000256" key="1">
    <source>
        <dbReference type="ARBA" id="ARBA00004651"/>
    </source>
</evidence>
<evidence type="ECO:0000256" key="8">
    <source>
        <dbReference type="RuleBase" id="RU363041"/>
    </source>
</evidence>
<feature type="transmembrane region" description="Helical" evidence="8">
    <location>
        <begin position="55"/>
        <end position="73"/>
    </location>
</feature>
<reference evidence="9 10" key="1">
    <citation type="submission" date="2019-10" db="EMBL/GenBank/DDBJ databases">
        <title>Glycomyces albidus sp. nov., a novel actinomycete isolated from rhizosphere soil of wheat (Triticum aestivum L.).</title>
        <authorList>
            <person name="Qian L."/>
        </authorList>
    </citation>
    <scope>NUCLEOTIDE SEQUENCE [LARGE SCALE GENOMIC DNA]</scope>
    <source>
        <strain evidence="9 10">NEAU-7082</strain>
    </source>
</reference>
<evidence type="ECO:0000256" key="7">
    <source>
        <dbReference type="ARBA" id="ARBA00023136"/>
    </source>
</evidence>
<dbReference type="GO" id="GO:0005886">
    <property type="term" value="C:plasma membrane"/>
    <property type="evidence" value="ECO:0007669"/>
    <property type="project" value="UniProtKB-SubCell"/>
</dbReference>
<evidence type="ECO:0000313" key="10">
    <source>
        <dbReference type="Proteomes" id="UP000477750"/>
    </source>
</evidence>
<keyword evidence="5 8" id="KW-0812">Transmembrane</keyword>